<proteinExistence type="predicted"/>
<dbReference type="Proteomes" id="UP000887560">
    <property type="component" value="Unplaced"/>
</dbReference>
<protein>
    <submittedName>
        <fullName evidence="2">Uncharacterized protein</fullName>
    </submittedName>
</protein>
<sequence length="370" mass="44166">MPKQTQNKISQNNEKMEDFSKDIEDVIKLFSHNTNIQLQDYAYLVGRYIGLIKSLNKLKGNEDKEENLEKFTNEQIQLLHYKEIDSMIKNNGPFIRQFSVVNEDPTREEEFILMKEIMRKMFGRWMQEVLEIKHPVFFRLGGTIISNFIIRTRVIRTREKFGGKNITNKLNKIWNDLLDKNFDKEKLVYSFLTKEFFVSVVNESFELKNENISMFEQWITARQSLKWLHAQSLTYLSKKGGLFFDNFVFFLNKNFGTKSRLLCLLGGLDGSEDVLKKYEDIRKLVKIEMSEDDLIKKLQYFYLDLITIEDEEEEIKISYIINVFIQIIAVDKILNEKADKFVKEAWFNHHREGFLLFCDYLMDQKKEYVE</sequence>
<reference evidence="2" key="1">
    <citation type="submission" date="2022-11" db="UniProtKB">
        <authorList>
            <consortium name="WormBaseParasite"/>
        </authorList>
    </citation>
    <scope>IDENTIFICATION</scope>
</reference>
<dbReference type="WBParaSite" id="scf7180000422975.g9952">
    <property type="protein sequence ID" value="scf7180000422975.g9952"/>
    <property type="gene ID" value="scf7180000422975.g9952"/>
</dbReference>
<accession>A0A915NZZ4</accession>
<organism evidence="1 2">
    <name type="scientific">Meloidogyne floridensis</name>
    <dbReference type="NCBI Taxonomy" id="298350"/>
    <lineage>
        <taxon>Eukaryota</taxon>
        <taxon>Metazoa</taxon>
        <taxon>Ecdysozoa</taxon>
        <taxon>Nematoda</taxon>
        <taxon>Chromadorea</taxon>
        <taxon>Rhabditida</taxon>
        <taxon>Tylenchina</taxon>
        <taxon>Tylenchomorpha</taxon>
        <taxon>Tylenchoidea</taxon>
        <taxon>Meloidogynidae</taxon>
        <taxon>Meloidogyninae</taxon>
        <taxon>Meloidogyne</taxon>
    </lineage>
</organism>
<evidence type="ECO:0000313" key="2">
    <source>
        <dbReference type="WBParaSite" id="scf7180000422975.g9952"/>
    </source>
</evidence>
<evidence type="ECO:0000313" key="1">
    <source>
        <dbReference type="Proteomes" id="UP000887560"/>
    </source>
</evidence>
<name>A0A915NZZ4_9BILA</name>
<keyword evidence="1" id="KW-1185">Reference proteome</keyword>
<dbReference type="AlphaFoldDB" id="A0A915NZZ4"/>